<sequence>MKSFIIIPIKTLVVLLLCSQFGYAQWTGSGNDAYIYGKVGIGISTPNPSSNLHIQSPSGDNQTARLLIWGTGQNHAGTSNNAGVGGALISGSADDASFGRYNIGIESWYGIGFKSTQNNRAGIIFDTRNASAFFEGKVGIGTDNPQNKLSVNGTIWAKEVKVSLADAADWVFEEDYYLRPLSEVESFIKENKHLPEMPSAEEFRKNDLNVAEMDNKLLQKVEELTLYIIEQNKKLEAQQKEIEELKKKIQD</sequence>
<evidence type="ECO:0000256" key="1">
    <source>
        <dbReference type="SAM" id="Coils"/>
    </source>
</evidence>
<dbReference type="AlphaFoldDB" id="A0AAW9RV23"/>
<dbReference type="Pfam" id="PF03903">
    <property type="entry name" value="Phage_T4_gp36"/>
    <property type="match status" value="1"/>
</dbReference>
<dbReference type="EMBL" id="JBDKWZ010000003">
    <property type="protein sequence ID" value="MEN7547532.1"/>
    <property type="molecule type" value="Genomic_DNA"/>
</dbReference>
<accession>A0AAW9RV23</accession>
<comment type="caution">
    <text evidence="3">The sequence shown here is derived from an EMBL/GenBank/DDBJ whole genome shotgun (WGS) entry which is preliminary data.</text>
</comment>
<dbReference type="InterPro" id="IPR005601">
    <property type="entry name" value="Tail_fibre_p36"/>
</dbReference>
<keyword evidence="4" id="KW-1185">Reference proteome</keyword>
<organism evidence="3 4">
    <name type="scientific">Rapidithrix thailandica</name>
    <dbReference type="NCBI Taxonomy" id="413964"/>
    <lineage>
        <taxon>Bacteria</taxon>
        <taxon>Pseudomonadati</taxon>
        <taxon>Bacteroidota</taxon>
        <taxon>Cytophagia</taxon>
        <taxon>Cytophagales</taxon>
        <taxon>Flammeovirgaceae</taxon>
        <taxon>Rapidithrix</taxon>
    </lineage>
</organism>
<name>A0AAW9RV23_9BACT</name>
<reference evidence="3 4" key="1">
    <citation type="submission" date="2024-04" db="EMBL/GenBank/DDBJ databases">
        <title>Novel genus in family Flammeovirgaceae.</title>
        <authorList>
            <person name="Nguyen T.H."/>
            <person name="Vuong T.Q."/>
            <person name="Le H."/>
            <person name="Kim S.-G."/>
        </authorList>
    </citation>
    <scope>NUCLEOTIDE SEQUENCE [LARGE SCALE GENOMIC DNA]</scope>
    <source>
        <strain evidence="3 4">JCM 23209</strain>
    </source>
</reference>
<feature type="coiled-coil region" evidence="1">
    <location>
        <begin position="221"/>
        <end position="248"/>
    </location>
</feature>
<evidence type="ECO:0000313" key="3">
    <source>
        <dbReference type="EMBL" id="MEN7547532.1"/>
    </source>
</evidence>
<protein>
    <submittedName>
        <fullName evidence="3">Tail fiber protein</fullName>
    </submittedName>
</protein>
<evidence type="ECO:0000256" key="2">
    <source>
        <dbReference type="SAM" id="SignalP"/>
    </source>
</evidence>
<dbReference type="Proteomes" id="UP001403385">
    <property type="component" value="Unassembled WGS sequence"/>
</dbReference>
<keyword evidence="1" id="KW-0175">Coiled coil</keyword>
<proteinExistence type="predicted"/>
<evidence type="ECO:0000313" key="4">
    <source>
        <dbReference type="Proteomes" id="UP001403385"/>
    </source>
</evidence>
<keyword evidence="2" id="KW-0732">Signal</keyword>
<gene>
    <name evidence="3" type="ORF">AAG747_06415</name>
</gene>
<feature type="signal peptide" evidence="2">
    <location>
        <begin position="1"/>
        <end position="24"/>
    </location>
</feature>
<feature type="chain" id="PRO_5044015752" evidence="2">
    <location>
        <begin position="25"/>
        <end position="251"/>
    </location>
</feature>
<dbReference type="RefSeq" id="WP_346820320.1">
    <property type="nucleotide sequence ID" value="NZ_JBDKWZ010000003.1"/>
</dbReference>